<dbReference type="PANTHER" id="PTHR13932">
    <property type="entry name" value="COPROPORPHYRINIGEN III OXIDASE"/>
    <property type="match status" value="1"/>
</dbReference>
<keyword evidence="8 9" id="KW-0143">Chaperone</keyword>
<keyword evidence="9" id="KW-0004">4Fe-4S</keyword>
<protein>
    <recommendedName>
        <fullName evidence="2 9">Heme chaperone HemW</fullName>
    </recommendedName>
</protein>
<dbReference type="PROSITE" id="PS51918">
    <property type="entry name" value="RADICAL_SAM"/>
    <property type="match status" value="1"/>
</dbReference>
<evidence type="ECO:0000259" key="10">
    <source>
        <dbReference type="PROSITE" id="PS51918"/>
    </source>
</evidence>
<evidence type="ECO:0000313" key="12">
    <source>
        <dbReference type="Proteomes" id="UP000649151"/>
    </source>
</evidence>
<evidence type="ECO:0000256" key="8">
    <source>
        <dbReference type="ARBA" id="ARBA00023186"/>
    </source>
</evidence>
<evidence type="ECO:0000256" key="4">
    <source>
        <dbReference type="ARBA" id="ARBA00022691"/>
    </source>
</evidence>
<evidence type="ECO:0000256" key="7">
    <source>
        <dbReference type="ARBA" id="ARBA00023014"/>
    </source>
</evidence>
<dbReference type="InterPro" id="IPR013785">
    <property type="entry name" value="Aldolase_TIM"/>
</dbReference>
<dbReference type="PANTHER" id="PTHR13932:SF5">
    <property type="entry name" value="RADICAL S-ADENOSYL METHIONINE DOMAIN-CONTAINING PROTEIN 1, MITOCHONDRIAL"/>
    <property type="match status" value="1"/>
</dbReference>
<evidence type="ECO:0000256" key="3">
    <source>
        <dbReference type="ARBA" id="ARBA00022617"/>
    </source>
</evidence>
<keyword evidence="12" id="KW-1185">Reference proteome</keyword>
<comment type="caution">
    <text evidence="11">The sequence shown here is derived from an EMBL/GenBank/DDBJ whole genome shotgun (WGS) entry which is preliminary data.</text>
</comment>
<comment type="subcellular location">
    <subcellularLocation>
        <location evidence="9">Cytoplasm</location>
    </subcellularLocation>
</comment>
<reference evidence="11 12" key="1">
    <citation type="submission" date="2020-08" db="EMBL/GenBank/DDBJ databases">
        <title>Genome public.</title>
        <authorList>
            <person name="Liu C."/>
            <person name="Sun Q."/>
        </authorList>
    </citation>
    <scope>NUCLEOTIDE SEQUENCE [LARGE SCALE GENOMIC DNA]</scope>
    <source>
        <strain evidence="11 12">NSJ-27</strain>
    </source>
</reference>
<dbReference type="NCBIfam" id="TIGR00539">
    <property type="entry name" value="hemN_rel"/>
    <property type="match status" value="1"/>
</dbReference>
<comment type="function">
    <text evidence="9">Probably acts as a heme chaperone, transferring heme to an unknown acceptor. Binds one molecule of heme per monomer, possibly covalently. Binds 1 [4Fe-4S] cluster. The cluster is coordinated with 3 cysteines and an exchangeable S-adenosyl-L-methionine.</text>
</comment>
<dbReference type="InterPro" id="IPR010723">
    <property type="entry name" value="HemN_C"/>
</dbReference>
<evidence type="ECO:0000256" key="6">
    <source>
        <dbReference type="ARBA" id="ARBA00023004"/>
    </source>
</evidence>
<dbReference type="InterPro" id="IPR034505">
    <property type="entry name" value="Coproporphyrinogen-III_oxidase"/>
</dbReference>
<evidence type="ECO:0000256" key="1">
    <source>
        <dbReference type="ARBA" id="ARBA00006100"/>
    </source>
</evidence>
<keyword evidence="3 9" id="KW-0349">Heme</keyword>
<evidence type="ECO:0000256" key="5">
    <source>
        <dbReference type="ARBA" id="ARBA00022723"/>
    </source>
</evidence>
<dbReference type="SFLD" id="SFLDG01065">
    <property type="entry name" value="anaerobic_coproporphyrinogen-I"/>
    <property type="match status" value="1"/>
</dbReference>
<dbReference type="SFLD" id="SFLDS00029">
    <property type="entry name" value="Radical_SAM"/>
    <property type="match status" value="1"/>
</dbReference>
<keyword evidence="5 9" id="KW-0479">Metal-binding</keyword>
<dbReference type="InterPro" id="IPR004559">
    <property type="entry name" value="HemW-like"/>
</dbReference>
<dbReference type="Proteomes" id="UP000649151">
    <property type="component" value="Unassembled WGS sequence"/>
</dbReference>
<keyword evidence="9" id="KW-0963">Cytoplasm</keyword>
<evidence type="ECO:0000313" key="11">
    <source>
        <dbReference type="EMBL" id="MBC5788148.1"/>
    </source>
</evidence>
<comment type="similarity">
    <text evidence="1">Belongs to the anaerobic coproporphyrinogen-III oxidase family. HemW subfamily.</text>
</comment>
<dbReference type="RefSeq" id="WP_186996803.1">
    <property type="nucleotide sequence ID" value="NZ_JACOQK010000001.1"/>
</dbReference>
<dbReference type="SFLD" id="SFLDF00562">
    <property type="entry name" value="HemN-like__clustered_with_heat"/>
    <property type="match status" value="1"/>
</dbReference>
<dbReference type="Pfam" id="PF04055">
    <property type="entry name" value="Radical_SAM"/>
    <property type="match status" value="1"/>
</dbReference>
<dbReference type="SMART" id="SM00729">
    <property type="entry name" value="Elp3"/>
    <property type="match status" value="1"/>
</dbReference>
<keyword evidence="6 9" id="KW-0408">Iron</keyword>
<keyword evidence="7 9" id="KW-0411">Iron-sulfur</keyword>
<evidence type="ECO:0000256" key="9">
    <source>
        <dbReference type="RuleBase" id="RU364116"/>
    </source>
</evidence>
<gene>
    <name evidence="11" type="primary">hemW</name>
    <name evidence="11" type="ORF">H8Z77_08980</name>
</gene>
<dbReference type="SUPFAM" id="SSF102114">
    <property type="entry name" value="Radical SAM enzymes"/>
    <property type="match status" value="1"/>
</dbReference>
<sequence>MNKIGLYVHVPFCNGKCPYCDFYSTAASETLKQEYVQAILTELERADHTKQADTLYFGGGTPTLLYPEQLVQIVAQAKRFYQLEDSSEITLEANPNTVSLSQLTQLRKGGFNRISFGMQSAVPRELETLGRKHSPEQVKRAVKMAKQAGFENISVDLMLGVPYQTVSSIEQSFDFINQLNIQHVSAYLLKIEPGTRYFGAECLKFCPDEDQTADIYLKTVESLFNMGFEQYEISNFAKPGKQSRHNLKYWECGEYIGFGPAAHSFYQGIRYGHSRDIQSYLKLGIQEREFSQPGGDWEDYIMLGMRLKKGIDLVQAKEKYPVESSQLAKKIEPFQKAGFIVQEDSRIHFTPTGFLVSNSILATLI</sequence>
<proteinExistence type="inferred from homology"/>
<dbReference type="EMBL" id="JACOQK010000001">
    <property type="protein sequence ID" value="MBC5788148.1"/>
    <property type="molecule type" value="Genomic_DNA"/>
</dbReference>
<feature type="domain" description="Radical SAM core" evidence="10">
    <location>
        <begin position="1"/>
        <end position="229"/>
    </location>
</feature>
<evidence type="ECO:0000256" key="2">
    <source>
        <dbReference type="ARBA" id="ARBA00017228"/>
    </source>
</evidence>
<dbReference type="InterPro" id="IPR006638">
    <property type="entry name" value="Elp3/MiaA/NifB-like_rSAM"/>
</dbReference>
<dbReference type="Gene3D" id="3.20.20.70">
    <property type="entry name" value="Aldolase class I"/>
    <property type="match status" value="1"/>
</dbReference>
<keyword evidence="4 9" id="KW-0949">S-adenosyl-L-methionine</keyword>
<organism evidence="11 12">
    <name type="scientific">Clostridium facile</name>
    <dbReference type="NCBI Taxonomy" id="2763035"/>
    <lineage>
        <taxon>Bacteria</taxon>
        <taxon>Bacillati</taxon>
        <taxon>Bacillota</taxon>
        <taxon>Clostridia</taxon>
        <taxon>Eubacteriales</taxon>
        <taxon>Clostridiaceae</taxon>
        <taxon>Clostridium</taxon>
    </lineage>
</organism>
<dbReference type="SFLD" id="SFLDF00288">
    <property type="entry name" value="HemN-like__clustered_with_nucl"/>
    <property type="match status" value="1"/>
</dbReference>
<accession>A0ABR7ISU3</accession>
<dbReference type="CDD" id="cd01335">
    <property type="entry name" value="Radical_SAM"/>
    <property type="match status" value="1"/>
</dbReference>
<dbReference type="Pfam" id="PF06969">
    <property type="entry name" value="HemN_C"/>
    <property type="match status" value="1"/>
</dbReference>
<dbReference type="SFLD" id="SFLDG01082">
    <property type="entry name" value="B12-binding_domain_containing"/>
    <property type="match status" value="1"/>
</dbReference>
<dbReference type="InterPro" id="IPR058240">
    <property type="entry name" value="rSAM_sf"/>
</dbReference>
<dbReference type="InterPro" id="IPR007197">
    <property type="entry name" value="rSAM"/>
</dbReference>
<name>A0ABR7ISU3_9CLOT</name>